<gene>
    <name evidence="1" type="ORF">PECUL_23A005106</name>
</gene>
<evidence type="ECO:0000313" key="1">
    <source>
        <dbReference type="EMBL" id="CAH2301948.1"/>
    </source>
</evidence>
<evidence type="ECO:0000313" key="2">
    <source>
        <dbReference type="Proteomes" id="UP001295444"/>
    </source>
</evidence>
<proteinExistence type="predicted"/>
<keyword evidence="2" id="KW-1185">Reference proteome</keyword>
<dbReference type="EMBL" id="OW240917">
    <property type="protein sequence ID" value="CAH2301948.1"/>
    <property type="molecule type" value="Genomic_DNA"/>
</dbReference>
<organism evidence="1 2">
    <name type="scientific">Pelobates cultripes</name>
    <name type="common">Western spadefoot toad</name>
    <dbReference type="NCBI Taxonomy" id="61616"/>
    <lineage>
        <taxon>Eukaryota</taxon>
        <taxon>Metazoa</taxon>
        <taxon>Chordata</taxon>
        <taxon>Craniata</taxon>
        <taxon>Vertebrata</taxon>
        <taxon>Euteleostomi</taxon>
        <taxon>Amphibia</taxon>
        <taxon>Batrachia</taxon>
        <taxon>Anura</taxon>
        <taxon>Pelobatoidea</taxon>
        <taxon>Pelobatidae</taxon>
        <taxon>Pelobates</taxon>
    </lineage>
</organism>
<dbReference type="AlphaFoldDB" id="A0AAD1SJ10"/>
<protein>
    <submittedName>
        <fullName evidence="1">Uncharacterized protein</fullName>
    </submittedName>
</protein>
<feature type="non-terminal residue" evidence="1">
    <location>
        <position position="142"/>
    </location>
</feature>
<name>A0AAD1SJ10_PELCU</name>
<feature type="non-terminal residue" evidence="1">
    <location>
        <position position="1"/>
    </location>
</feature>
<dbReference type="Proteomes" id="UP001295444">
    <property type="component" value="Chromosome 06"/>
</dbReference>
<accession>A0AAD1SJ10</accession>
<sequence length="142" mass="16568">QHKTDPTPDILQQIKSHQQAIKKYMSKDSQKALLWTKQLFYDKSNKADSLLARTLRQKTQTKRIDKINSPKGTTYDTPDDIAYIFAKYFTKLYDHKPEARQRQQQITNQRDIESYLKDIPLPTLPDEAKTQIAALVMTEEIA</sequence>
<reference evidence="1" key="1">
    <citation type="submission" date="2022-03" db="EMBL/GenBank/DDBJ databases">
        <authorList>
            <person name="Alioto T."/>
            <person name="Alioto T."/>
            <person name="Gomez Garrido J."/>
        </authorList>
    </citation>
    <scope>NUCLEOTIDE SEQUENCE</scope>
</reference>